<comment type="function">
    <text evidence="5">An accessory protein needed during the final step in the assembly of 30S ribosomal subunit, possibly for assembly of the head region. Essential for efficient processing of 16S rRNA. May be needed both before and after RbfA during the maturation of 16S rRNA. It has affinity for free ribosomal 30S subunits but not for 70S ribosomes.</text>
</comment>
<dbReference type="InterPro" id="IPR036976">
    <property type="entry name" value="RimM_N_sf"/>
</dbReference>
<dbReference type="NCBIfam" id="TIGR02273">
    <property type="entry name" value="16S_RimM"/>
    <property type="match status" value="1"/>
</dbReference>
<dbReference type="InterPro" id="IPR011961">
    <property type="entry name" value="RimM"/>
</dbReference>
<evidence type="ECO:0000256" key="1">
    <source>
        <dbReference type="ARBA" id="ARBA00022490"/>
    </source>
</evidence>
<dbReference type="SUPFAM" id="SSF50346">
    <property type="entry name" value="PRC-barrel domain"/>
    <property type="match status" value="1"/>
</dbReference>
<dbReference type="PANTHER" id="PTHR33692:SF1">
    <property type="entry name" value="RIBOSOME MATURATION FACTOR RIMM"/>
    <property type="match status" value="1"/>
</dbReference>
<dbReference type="HAMAP" id="MF_00014">
    <property type="entry name" value="Ribosome_mat_RimM"/>
    <property type="match status" value="1"/>
</dbReference>
<evidence type="ECO:0000256" key="3">
    <source>
        <dbReference type="ARBA" id="ARBA00022552"/>
    </source>
</evidence>
<keyword evidence="2 5" id="KW-0690">Ribosome biogenesis</keyword>
<evidence type="ECO:0000259" key="6">
    <source>
        <dbReference type="Pfam" id="PF01782"/>
    </source>
</evidence>
<evidence type="ECO:0000313" key="8">
    <source>
        <dbReference type="EMBL" id="BBX97543.1"/>
    </source>
</evidence>
<dbReference type="SUPFAM" id="SSF50447">
    <property type="entry name" value="Translation proteins"/>
    <property type="match status" value="1"/>
</dbReference>
<dbReference type="AlphaFoldDB" id="A0A7I7NMP2"/>
<dbReference type="GO" id="GO:0043022">
    <property type="term" value="F:ribosome binding"/>
    <property type="evidence" value="ECO:0007669"/>
    <property type="project" value="InterPro"/>
</dbReference>
<name>A0A7I7NMP2_9MYCO</name>
<evidence type="ECO:0000256" key="4">
    <source>
        <dbReference type="ARBA" id="ARBA00023186"/>
    </source>
</evidence>
<keyword evidence="3 5" id="KW-0698">rRNA processing</keyword>
<proteinExistence type="inferred from homology"/>
<dbReference type="InterPro" id="IPR011033">
    <property type="entry name" value="PRC_barrel-like_sf"/>
</dbReference>
<dbReference type="GO" id="GO:0042274">
    <property type="term" value="P:ribosomal small subunit biogenesis"/>
    <property type="evidence" value="ECO:0007669"/>
    <property type="project" value="UniProtKB-UniRule"/>
</dbReference>
<evidence type="ECO:0000259" key="7">
    <source>
        <dbReference type="Pfam" id="PF05239"/>
    </source>
</evidence>
<dbReference type="Gene3D" id="2.40.30.60">
    <property type="entry name" value="RimM"/>
    <property type="match status" value="1"/>
</dbReference>
<dbReference type="Gene3D" id="2.30.30.240">
    <property type="entry name" value="PRC-barrel domain"/>
    <property type="match status" value="1"/>
</dbReference>
<dbReference type="InterPro" id="IPR027275">
    <property type="entry name" value="PRC-brl_dom"/>
</dbReference>
<dbReference type="GO" id="GO:0005737">
    <property type="term" value="C:cytoplasm"/>
    <property type="evidence" value="ECO:0007669"/>
    <property type="project" value="UniProtKB-SubCell"/>
</dbReference>
<sequence length="193" mass="20531">MPARLSGMSGSDSGIEMELVIGRVVKAHGVTGEVVVEIRTDDPDARFAPGTTLRAKMPRDGGQQRRYVVDSVRDHGGRLLVRLAGVADRDAADALRGSLFVIDSDDLPPIDEPDTFYDHQLEGLQVRTTTGERVGVVAEVLHTAAGELLAVRRESGLPTPEVLVPFVSAIVTSVSLDDGTVEIDPPAGLLDLT</sequence>
<dbReference type="InterPro" id="IPR002676">
    <property type="entry name" value="RimM_N"/>
</dbReference>
<reference evidence="8 9" key="1">
    <citation type="journal article" date="2019" name="Emerg. Microbes Infect.">
        <title>Comprehensive subspecies identification of 175 nontuberculous mycobacteria species based on 7547 genomic profiles.</title>
        <authorList>
            <person name="Matsumoto Y."/>
            <person name="Kinjo T."/>
            <person name="Motooka D."/>
            <person name="Nabeya D."/>
            <person name="Jung N."/>
            <person name="Uechi K."/>
            <person name="Horii T."/>
            <person name="Iida T."/>
            <person name="Fujita J."/>
            <person name="Nakamura S."/>
        </authorList>
    </citation>
    <scope>NUCLEOTIDE SEQUENCE [LARGE SCALE GENOMIC DNA]</scope>
    <source>
        <strain evidence="8 9">JCM 15657</strain>
    </source>
</reference>
<feature type="domain" description="PRC-barrel" evidence="7">
    <location>
        <begin position="114"/>
        <end position="190"/>
    </location>
</feature>
<dbReference type="Proteomes" id="UP000466396">
    <property type="component" value="Chromosome"/>
</dbReference>
<dbReference type="KEGG" id="mlj:MLAC_28370"/>
<comment type="subcellular location">
    <subcellularLocation>
        <location evidence="5">Cytoplasm</location>
    </subcellularLocation>
</comment>
<comment type="subunit">
    <text evidence="5">Binds ribosomal protein uS19.</text>
</comment>
<dbReference type="EMBL" id="AP022581">
    <property type="protein sequence ID" value="BBX97543.1"/>
    <property type="molecule type" value="Genomic_DNA"/>
</dbReference>
<keyword evidence="9" id="KW-1185">Reference proteome</keyword>
<comment type="similarity">
    <text evidence="5">Belongs to the RimM family.</text>
</comment>
<dbReference type="GO" id="GO:0005840">
    <property type="term" value="C:ribosome"/>
    <property type="evidence" value="ECO:0007669"/>
    <property type="project" value="InterPro"/>
</dbReference>
<keyword evidence="4 5" id="KW-0143">Chaperone</keyword>
<feature type="domain" description="RimM N-terminal" evidence="6">
    <location>
        <begin position="20"/>
        <end position="105"/>
    </location>
</feature>
<evidence type="ECO:0000313" key="9">
    <source>
        <dbReference type="Proteomes" id="UP000466396"/>
    </source>
</evidence>
<gene>
    <name evidence="5 8" type="primary">rimM</name>
    <name evidence="8" type="ORF">MLAC_28370</name>
</gene>
<comment type="domain">
    <text evidence="5">The PRC barrel domain binds ribosomal protein uS19.</text>
</comment>
<dbReference type="Pfam" id="PF01782">
    <property type="entry name" value="RimM"/>
    <property type="match status" value="1"/>
</dbReference>
<dbReference type="InterPro" id="IPR009000">
    <property type="entry name" value="Transl_B-barrel_sf"/>
</dbReference>
<dbReference type="Pfam" id="PF05239">
    <property type="entry name" value="PRC"/>
    <property type="match status" value="1"/>
</dbReference>
<keyword evidence="1 5" id="KW-0963">Cytoplasm</keyword>
<accession>A0A7I7NMP2</accession>
<evidence type="ECO:0000256" key="5">
    <source>
        <dbReference type="HAMAP-Rule" id="MF_00014"/>
    </source>
</evidence>
<dbReference type="GO" id="GO:0006364">
    <property type="term" value="P:rRNA processing"/>
    <property type="evidence" value="ECO:0007669"/>
    <property type="project" value="UniProtKB-UniRule"/>
</dbReference>
<organism evidence="8 9">
    <name type="scientific">Mycobacterium lacus</name>
    <dbReference type="NCBI Taxonomy" id="169765"/>
    <lineage>
        <taxon>Bacteria</taxon>
        <taxon>Bacillati</taxon>
        <taxon>Actinomycetota</taxon>
        <taxon>Actinomycetes</taxon>
        <taxon>Mycobacteriales</taxon>
        <taxon>Mycobacteriaceae</taxon>
        <taxon>Mycobacterium</taxon>
    </lineage>
</organism>
<protein>
    <recommendedName>
        <fullName evidence="5">Ribosome maturation factor RimM</fullName>
    </recommendedName>
</protein>
<evidence type="ECO:0000256" key="2">
    <source>
        <dbReference type="ARBA" id="ARBA00022517"/>
    </source>
</evidence>
<dbReference type="PANTHER" id="PTHR33692">
    <property type="entry name" value="RIBOSOME MATURATION FACTOR RIMM"/>
    <property type="match status" value="1"/>
</dbReference>